<sequence>MRMFPPLGFLMRQSAHPYTFPELGLSIDAGVSVLIPVHSLHHDPRHFPEPLEFRPERFLNPEHDKFVYLPFGEGPRACVGLRLGLMQSLAGLAAVLARFSVQPAPASVRRPVASTGAGLTQAVKGGLPLIFRERQR</sequence>
<dbReference type="PROSITE" id="PS00086">
    <property type="entry name" value="CYTOCHROME_P450"/>
    <property type="match status" value="1"/>
</dbReference>
<dbReference type="InterPro" id="IPR050476">
    <property type="entry name" value="Insect_CytP450_Detox"/>
</dbReference>
<dbReference type="AlphaFoldDB" id="A0A922CRS4"/>
<evidence type="ECO:0000256" key="9">
    <source>
        <dbReference type="ARBA" id="ARBA00023004"/>
    </source>
</evidence>
<dbReference type="InterPro" id="IPR001128">
    <property type="entry name" value="Cyt_P450"/>
</dbReference>
<dbReference type="Proteomes" id="UP000791440">
    <property type="component" value="Unassembled WGS sequence"/>
</dbReference>
<comment type="subcellular location">
    <subcellularLocation>
        <location evidence="3">Endoplasmic reticulum membrane</location>
        <topology evidence="3">Peripheral membrane protein</topology>
    </subcellularLocation>
    <subcellularLocation>
        <location evidence="2">Microsome membrane</location>
        <topology evidence="2">Peripheral membrane protein</topology>
    </subcellularLocation>
</comment>
<dbReference type="EC" id="1.14.14.1" evidence="5"/>
<comment type="cofactor">
    <cofactor evidence="1">
        <name>heme</name>
        <dbReference type="ChEBI" id="CHEBI:30413"/>
    </cofactor>
</comment>
<dbReference type="GO" id="GO:0020037">
    <property type="term" value="F:heme binding"/>
    <property type="evidence" value="ECO:0007669"/>
    <property type="project" value="InterPro"/>
</dbReference>
<name>A0A922CRS4_MANSE</name>
<dbReference type="GO" id="GO:0016712">
    <property type="term" value="F:oxidoreductase activity, acting on paired donors, with incorporation or reduction of molecular oxygen, reduced flavin or flavoprotein as one donor, and incorporation of one atom of oxygen"/>
    <property type="evidence" value="ECO:0007669"/>
    <property type="project" value="UniProtKB-EC"/>
</dbReference>
<evidence type="ECO:0000256" key="13">
    <source>
        <dbReference type="RuleBase" id="RU000461"/>
    </source>
</evidence>
<dbReference type="InterPro" id="IPR017972">
    <property type="entry name" value="Cyt_P450_CS"/>
</dbReference>
<keyword evidence="7 13" id="KW-0479">Metal-binding</keyword>
<evidence type="ECO:0000256" key="12">
    <source>
        <dbReference type="ARBA" id="ARBA00047827"/>
    </source>
</evidence>
<dbReference type="PANTHER" id="PTHR24292">
    <property type="entry name" value="CYTOCHROME P450"/>
    <property type="match status" value="1"/>
</dbReference>
<comment type="catalytic activity">
    <reaction evidence="12">
        <text>an organic molecule + reduced [NADPH--hemoprotein reductase] + O2 = an alcohol + oxidized [NADPH--hemoprotein reductase] + H2O + H(+)</text>
        <dbReference type="Rhea" id="RHEA:17149"/>
        <dbReference type="Rhea" id="RHEA-COMP:11964"/>
        <dbReference type="Rhea" id="RHEA-COMP:11965"/>
        <dbReference type="ChEBI" id="CHEBI:15377"/>
        <dbReference type="ChEBI" id="CHEBI:15378"/>
        <dbReference type="ChEBI" id="CHEBI:15379"/>
        <dbReference type="ChEBI" id="CHEBI:30879"/>
        <dbReference type="ChEBI" id="CHEBI:57618"/>
        <dbReference type="ChEBI" id="CHEBI:58210"/>
        <dbReference type="ChEBI" id="CHEBI:142491"/>
        <dbReference type="EC" id="1.14.14.1"/>
    </reaction>
</comment>
<evidence type="ECO:0000313" key="14">
    <source>
        <dbReference type="EMBL" id="KAG6456052.1"/>
    </source>
</evidence>
<dbReference type="GO" id="GO:0005789">
    <property type="term" value="C:endoplasmic reticulum membrane"/>
    <property type="evidence" value="ECO:0007669"/>
    <property type="project" value="UniProtKB-SubCell"/>
</dbReference>
<dbReference type="Pfam" id="PF00067">
    <property type="entry name" value="p450"/>
    <property type="match status" value="1"/>
</dbReference>
<evidence type="ECO:0000256" key="2">
    <source>
        <dbReference type="ARBA" id="ARBA00004174"/>
    </source>
</evidence>
<evidence type="ECO:0000256" key="8">
    <source>
        <dbReference type="ARBA" id="ARBA00023002"/>
    </source>
</evidence>
<evidence type="ECO:0000256" key="7">
    <source>
        <dbReference type="ARBA" id="ARBA00022723"/>
    </source>
</evidence>
<reference evidence="14" key="1">
    <citation type="journal article" date="2016" name="Insect Biochem. Mol. Biol.">
        <title>Multifaceted biological insights from a draft genome sequence of the tobacco hornworm moth, Manduca sexta.</title>
        <authorList>
            <person name="Kanost M.R."/>
            <person name="Arrese E.L."/>
            <person name="Cao X."/>
            <person name="Chen Y.R."/>
            <person name="Chellapilla S."/>
            <person name="Goldsmith M.R."/>
            <person name="Grosse-Wilde E."/>
            <person name="Heckel D.G."/>
            <person name="Herndon N."/>
            <person name="Jiang H."/>
            <person name="Papanicolaou A."/>
            <person name="Qu J."/>
            <person name="Soulages J.L."/>
            <person name="Vogel H."/>
            <person name="Walters J."/>
            <person name="Waterhouse R.M."/>
            <person name="Ahn S.J."/>
            <person name="Almeida F.C."/>
            <person name="An C."/>
            <person name="Aqrawi P."/>
            <person name="Bretschneider A."/>
            <person name="Bryant W.B."/>
            <person name="Bucks S."/>
            <person name="Chao H."/>
            <person name="Chevignon G."/>
            <person name="Christen J.M."/>
            <person name="Clarke D.F."/>
            <person name="Dittmer N.T."/>
            <person name="Ferguson L.C.F."/>
            <person name="Garavelou S."/>
            <person name="Gordon K.H.J."/>
            <person name="Gunaratna R.T."/>
            <person name="Han Y."/>
            <person name="Hauser F."/>
            <person name="He Y."/>
            <person name="Heidel-Fischer H."/>
            <person name="Hirsh A."/>
            <person name="Hu Y."/>
            <person name="Jiang H."/>
            <person name="Kalra D."/>
            <person name="Klinner C."/>
            <person name="Konig C."/>
            <person name="Kovar C."/>
            <person name="Kroll A.R."/>
            <person name="Kuwar S.S."/>
            <person name="Lee S.L."/>
            <person name="Lehman R."/>
            <person name="Li K."/>
            <person name="Li Z."/>
            <person name="Liang H."/>
            <person name="Lovelace S."/>
            <person name="Lu Z."/>
            <person name="Mansfield J.H."/>
            <person name="McCulloch K.J."/>
            <person name="Mathew T."/>
            <person name="Morton B."/>
            <person name="Muzny D.M."/>
            <person name="Neunemann D."/>
            <person name="Ongeri F."/>
            <person name="Pauchet Y."/>
            <person name="Pu L.L."/>
            <person name="Pyrousis I."/>
            <person name="Rao X.J."/>
            <person name="Redding A."/>
            <person name="Roesel C."/>
            <person name="Sanchez-Gracia A."/>
            <person name="Schaack S."/>
            <person name="Shukla A."/>
            <person name="Tetreau G."/>
            <person name="Wang Y."/>
            <person name="Xiong G.H."/>
            <person name="Traut W."/>
            <person name="Walsh T.K."/>
            <person name="Worley K.C."/>
            <person name="Wu D."/>
            <person name="Wu W."/>
            <person name="Wu Y.Q."/>
            <person name="Zhang X."/>
            <person name="Zou Z."/>
            <person name="Zucker H."/>
            <person name="Briscoe A.D."/>
            <person name="Burmester T."/>
            <person name="Clem R.J."/>
            <person name="Feyereisen R."/>
            <person name="Grimmelikhuijzen C.J.P."/>
            <person name="Hamodrakas S.J."/>
            <person name="Hansson B.S."/>
            <person name="Huguet E."/>
            <person name="Jermiin L.S."/>
            <person name="Lan Q."/>
            <person name="Lehman H.K."/>
            <person name="Lorenzen M."/>
            <person name="Merzendorfer H."/>
            <person name="Michalopoulos I."/>
            <person name="Morton D.B."/>
            <person name="Muthukrishnan S."/>
            <person name="Oakeshott J.G."/>
            <person name="Palmer W."/>
            <person name="Park Y."/>
            <person name="Passarelli A.L."/>
            <person name="Rozas J."/>
            <person name="Schwartz L.M."/>
            <person name="Smith W."/>
            <person name="Southgate A."/>
            <person name="Vilcinskas A."/>
            <person name="Vogt R."/>
            <person name="Wang P."/>
            <person name="Werren J."/>
            <person name="Yu X.Q."/>
            <person name="Zhou J.J."/>
            <person name="Brown S.J."/>
            <person name="Scherer S.E."/>
            <person name="Richards S."/>
            <person name="Blissard G.W."/>
        </authorList>
    </citation>
    <scope>NUCLEOTIDE SEQUENCE</scope>
</reference>
<keyword evidence="8 13" id="KW-0560">Oxidoreductase</keyword>
<proteinExistence type="inferred from homology"/>
<evidence type="ECO:0000256" key="11">
    <source>
        <dbReference type="ARBA" id="ARBA00023136"/>
    </source>
</evidence>
<keyword evidence="10 13" id="KW-0503">Monooxygenase</keyword>
<comment type="caution">
    <text evidence="14">The sequence shown here is derived from an EMBL/GenBank/DDBJ whole genome shotgun (WGS) entry which is preliminary data.</text>
</comment>
<reference evidence="14" key="2">
    <citation type="submission" date="2020-12" db="EMBL/GenBank/DDBJ databases">
        <authorList>
            <person name="Kanost M."/>
        </authorList>
    </citation>
    <scope>NUCLEOTIDE SEQUENCE</scope>
</reference>
<comment type="similarity">
    <text evidence="4 13">Belongs to the cytochrome P450 family.</text>
</comment>
<keyword evidence="11" id="KW-0472">Membrane</keyword>
<dbReference type="PANTHER" id="PTHR24292:SF54">
    <property type="entry name" value="CYP9F3-RELATED"/>
    <property type="match status" value="1"/>
</dbReference>
<evidence type="ECO:0000313" key="15">
    <source>
        <dbReference type="Proteomes" id="UP000791440"/>
    </source>
</evidence>
<evidence type="ECO:0000256" key="1">
    <source>
        <dbReference type="ARBA" id="ARBA00001971"/>
    </source>
</evidence>
<dbReference type="GO" id="GO:0005506">
    <property type="term" value="F:iron ion binding"/>
    <property type="evidence" value="ECO:0007669"/>
    <property type="project" value="InterPro"/>
</dbReference>
<evidence type="ECO:0000256" key="10">
    <source>
        <dbReference type="ARBA" id="ARBA00023033"/>
    </source>
</evidence>
<evidence type="ECO:0000256" key="3">
    <source>
        <dbReference type="ARBA" id="ARBA00004406"/>
    </source>
</evidence>
<accession>A0A922CRS4</accession>
<evidence type="ECO:0000256" key="5">
    <source>
        <dbReference type="ARBA" id="ARBA00012109"/>
    </source>
</evidence>
<keyword evidence="15" id="KW-1185">Reference proteome</keyword>
<keyword evidence="6 13" id="KW-0349">Heme</keyword>
<gene>
    <name evidence="14" type="ORF">O3G_MSEX009537</name>
</gene>
<keyword evidence="9 13" id="KW-0408">Iron</keyword>
<evidence type="ECO:0000256" key="4">
    <source>
        <dbReference type="ARBA" id="ARBA00010617"/>
    </source>
</evidence>
<protein>
    <recommendedName>
        <fullName evidence="5">unspecific monooxygenase</fullName>
        <ecNumber evidence="5">1.14.14.1</ecNumber>
    </recommendedName>
</protein>
<organism evidence="14 15">
    <name type="scientific">Manduca sexta</name>
    <name type="common">Tobacco hawkmoth</name>
    <name type="synonym">Tobacco hornworm</name>
    <dbReference type="NCBI Taxonomy" id="7130"/>
    <lineage>
        <taxon>Eukaryota</taxon>
        <taxon>Metazoa</taxon>
        <taxon>Ecdysozoa</taxon>
        <taxon>Arthropoda</taxon>
        <taxon>Hexapoda</taxon>
        <taxon>Insecta</taxon>
        <taxon>Pterygota</taxon>
        <taxon>Neoptera</taxon>
        <taxon>Endopterygota</taxon>
        <taxon>Lepidoptera</taxon>
        <taxon>Glossata</taxon>
        <taxon>Ditrysia</taxon>
        <taxon>Bombycoidea</taxon>
        <taxon>Sphingidae</taxon>
        <taxon>Sphinginae</taxon>
        <taxon>Sphingini</taxon>
        <taxon>Manduca</taxon>
    </lineage>
</organism>
<dbReference type="EMBL" id="JH668504">
    <property type="protein sequence ID" value="KAG6456052.1"/>
    <property type="molecule type" value="Genomic_DNA"/>
</dbReference>
<evidence type="ECO:0000256" key="6">
    <source>
        <dbReference type="ARBA" id="ARBA00022617"/>
    </source>
</evidence>